<dbReference type="InterPro" id="IPR022225">
    <property type="entry name" value="Phage_tail_fibre_N"/>
</dbReference>
<reference evidence="2 3" key="1">
    <citation type="journal article" date="2017" name="Nat. Microbiol.">
        <title>Natural product diversity associated with the nematode symbionts Photorhabdus and Xenorhabdus.</title>
        <authorList>
            <person name="Tobias N.J."/>
            <person name="Wolff H."/>
            <person name="Djahanschiri B."/>
            <person name="Grundmann F."/>
            <person name="Kronenwerth M."/>
            <person name="Shi Y.M."/>
            <person name="Simonyi S."/>
            <person name="Grun P."/>
            <person name="Shapiro-Ilan D."/>
            <person name="Pidot S.J."/>
            <person name="Stinear T.P."/>
            <person name="Ebersberger I."/>
            <person name="Bode H.B."/>
        </authorList>
    </citation>
    <scope>NUCLEOTIDE SEQUENCE [LARGE SCALE GENOMIC DNA]</scope>
    <source>
        <strain evidence="2 3">DSM 17904</strain>
    </source>
</reference>
<proteinExistence type="predicted"/>
<dbReference type="Pfam" id="PF12571">
    <property type="entry name" value="Phage_tail_fib"/>
    <property type="match status" value="1"/>
</dbReference>
<gene>
    <name evidence="2" type="ORF">Xsto_03238</name>
</gene>
<evidence type="ECO:0000313" key="3">
    <source>
        <dbReference type="Proteomes" id="UP000222366"/>
    </source>
</evidence>
<dbReference type="AlphaFoldDB" id="A0A2D0KLL5"/>
<dbReference type="Proteomes" id="UP000222366">
    <property type="component" value="Unassembled WGS sequence"/>
</dbReference>
<keyword evidence="3" id="KW-1185">Reference proteome</keyword>
<dbReference type="EMBL" id="NJAJ01000034">
    <property type="protein sequence ID" value="PHM64215.1"/>
    <property type="molecule type" value="Genomic_DNA"/>
</dbReference>
<organism evidence="2 3">
    <name type="scientific">Xenorhabdus stockiae</name>
    <dbReference type="NCBI Taxonomy" id="351614"/>
    <lineage>
        <taxon>Bacteria</taxon>
        <taxon>Pseudomonadati</taxon>
        <taxon>Pseudomonadota</taxon>
        <taxon>Gammaproteobacteria</taxon>
        <taxon>Enterobacterales</taxon>
        <taxon>Morganellaceae</taxon>
        <taxon>Xenorhabdus</taxon>
    </lineage>
</organism>
<evidence type="ECO:0000259" key="1">
    <source>
        <dbReference type="Pfam" id="PF12571"/>
    </source>
</evidence>
<comment type="caution">
    <text evidence="2">The sequence shown here is derived from an EMBL/GenBank/DDBJ whole genome shotgun (WGS) entry which is preliminary data.</text>
</comment>
<name>A0A2D0KLL5_9GAMM</name>
<sequence length="683" mass="74575">MSSVITLDFEKWKTQQVAAGQPVVLDEFVFANVPELDPTQTISRDEKLPAANQIVHRQAVNKTGLASENAVAYSVTLGTEVGHFDFNWIGLMNKASGVIGMITHAPTQKKIRTANGLQGNVLTRSFLLEFDGAATETAITTTAETWQIDFTARLTGMDEMQRLINTDSYGEAAFFGDSFAVVRQGEQYLVKKGLAYVGGLRGVLAFDQTLNSLRNTRVYADFSYQGNLVSQWKTVVKMTAAKELNNYVDAVSYPHYVFAVAWVDGDGNVTDLRSKGSLNERNIVALNGELSRVKQDYATQQALISGLNGKQSKGDYATRQEIKNVMRLGDFGFGGTGGEVNLEEAAFKDYFRNVNTPTSVFMNRHYTTSLSYRYSAILYCKTINTYTAISAGTGGQGVTVVGGYDLSDPVVYRLWTDINTSTDKNGFLRSEGKSDALTMDDLVQSTGTAETKVMSQKAVTDAIDNKTRGLHSKLGFDNIVQTTGQSTVDVMSQKSVTEAFHSLQPEITGGADFVASSNTIGMVGMVSALKLEVGDVIQTIGAQSNRLFTVEVILNDNNIVVNFEHRNGAGSLSLTNETTSVTIKRMTKWYNAPIGLGQAWVDVTNIRSNGLNYINNSGRSIQTLVVADSGGDEWVCTLNDIKASSLIYAGSKQSVVYNINNIIPNKSAYTINGRAVYRWLELR</sequence>
<dbReference type="RefSeq" id="WP_099125692.1">
    <property type="nucleotide sequence ID" value="NZ_CAWNRH010000109.1"/>
</dbReference>
<protein>
    <recommendedName>
        <fullName evidence="1">Phage tail fibre protein N-terminal domain-containing protein</fullName>
    </recommendedName>
</protein>
<accession>A0A2D0KLL5</accession>
<evidence type="ECO:0000313" key="2">
    <source>
        <dbReference type="EMBL" id="PHM64215.1"/>
    </source>
</evidence>
<feature type="domain" description="Phage tail fibre protein N-terminal" evidence="1">
    <location>
        <begin position="3"/>
        <end position="157"/>
    </location>
</feature>